<proteinExistence type="predicted"/>
<dbReference type="InterPro" id="IPR036010">
    <property type="entry name" value="2Fe-2S_ferredoxin-like_sf"/>
</dbReference>
<comment type="cofactor">
    <cofactor evidence="1">
        <name>[4Fe-4S] cluster</name>
        <dbReference type="ChEBI" id="CHEBI:49883"/>
    </cofactor>
</comment>
<keyword evidence="2" id="KW-0004">4Fe-4S</keyword>
<evidence type="ECO:0000256" key="4">
    <source>
        <dbReference type="ARBA" id="ARBA00022719"/>
    </source>
</evidence>
<name>A0ABV6Z2J6_UNCC1</name>
<keyword evidence="4" id="KW-0874">Quinone</keyword>
<dbReference type="Pfam" id="PF10588">
    <property type="entry name" value="NADH-G_4Fe-4S_3"/>
    <property type="match status" value="1"/>
</dbReference>
<keyword evidence="7" id="KW-0411">Iron-sulfur</keyword>
<dbReference type="PROSITE" id="PS51839">
    <property type="entry name" value="4FE4S_HC3"/>
    <property type="match status" value="1"/>
</dbReference>
<dbReference type="Proteomes" id="UP001594351">
    <property type="component" value="Unassembled WGS sequence"/>
</dbReference>
<dbReference type="Pfam" id="PF00384">
    <property type="entry name" value="Molybdopterin"/>
    <property type="match status" value="1"/>
</dbReference>
<dbReference type="Gene3D" id="3.10.20.740">
    <property type="match status" value="1"/>
</dbReference>
<comment type="cofactor">
    <cofactor evidence="8">
        <name>[2Fe-2S] cluster</name>
        <dbReference type="ChEBI" id="CHEBI:190135"/>
    </cofactor>
</comment>
<dbReference type="Gene3D" id="3.40.50.740">
    <property type="match status" value="1"/>
</dbReference>
<evidence type="ECO:0000256" key="7">
    <source>
        <dbReference type="ARBA" id="ARBA00023014"/>
    </source>
</evidence>
<dbReference type="EMBL" id="JBHPBY010000344">
    <property type="protein sequence ID" value="MFC1852648.1"/>
    <property type="molecule type" value="Genomic_DNA"/>
</dbReference>
<dbReference type="InterPro" id="IPR006656">
    <property type="entry name" value="Mopterin_OxRdtase"/>
</dbReference>
<dbReference type="PROSITE" id="PS51085">
    <property type="entry name" value="2FE2S_FER_2"/>
    <property type="match status" value="1"/>
</dbReference>
<gene>
    <name evidence="12" type="ORF">ACFL27_20815</name>
</gene>
<evidence type="ECO:0000256" key="5">
    <source>
        <dbReference type="ARBA" id="ARBA00022723"/>
    </source>
</evidence>
<comment type="caution">
    <text evidence="12">The sequence shown here is derived from an EMBL/GenBank/DDBJ whole genome shotgun (WGS) entry which is preliminary data.</text>
</comment>
<dbReference type="InterPro" id="IPR019574">
    <property type="entry name" value="NADH_UbQ_OxRdtase_Gsu_4Fe4S-bd"/>
</dbReference>
<accession>A0ABV6Z2J6</accession>
<dbReference type="Pfam" id="PF22117">
    <property type="entry name" value="Fer4_Nqo3"/>
    <property type="match status" value="1"/>
</dbReference>
<organism evidence="12 13">
    <name type="scientific">candidate division CSSED10-310 bacterium</name>
    <dbReference type="NCBI Taxonomy" id="2855610"/>
    <lineage>
        <taxon>Bacteria</taxon>
        <taxon>Bacteria division CSSED10-310</taxon>
    </lineage>
</organism>
<dbReference type="InterPro" id="IPR054351">
    <property type="entry name" value="NADH_UbQ_OxRdtase_ferredoxin"/>
</dbReference>
<sequence>MVSLEIDGKQITAKEGQTIIEVASENGIEIPHFCYHPGLPISGNCRMCLVEIENNPKLQIACATPVREDMKVFTESEQVITTRKGILEFLLINHPVDCPICDQAGECSLQNYYQKYGLYESRFQEEKVHKGKVIKLGSGVVLDQERCVLCTRCVRVMRDIAADEQLGIFNRGDHAEIGTLTGEPLNSPYAGNVVDTCPVGALTSQDFRFQCRVWFLTTMPSICPVCATGCNIDIYCKDNKIYRLRPRENSAVNQHWMCDIGRYHFKKLLSEDRILTPLKRVEAGLETTAYDTVITEISQQLSGILQEHGSKAVGFMASPKLTNEDAFILVKYAKDFLDINNFDCTYKPEEAPFSDNILIKEDRNPNTHGCRDMGLLPRHGGMRIKDMLAAARRGTLQALVIFDLDLFDKPSQEMGIINALETVNLVVLVQTHRTRMLDYAQYVLPTVMWAEQEGTFTNFDSRVQRFKKAVDPPEGVKSISGILFDLAAKMGYDLPFQKPHGIFEDIAATIPAYKNISYAALGETGQKTWSTKKGI</sequence>
<evidence type="ECO:0000259" key="11">
    <source>
        <dbReference type="PROSITE" id="PS51839"/>
    </source>
</evidence>
<dbReference type="InterPro" id="IPR001041">
    <property type="entry name" value="2Fe-2S_ferredoxin-type"/>
</dbReference>
<dbReference type="SUPFAM" id="SSF54862">
    <property type="entry name" value="4Fe-4S ferredoxins"/>
    <property type="match status" value="1"/>
</dbReference>
<reference evidence="12 13" key="1">
    <citation type="submission" date="2024-09" db="EMBL/GenBank/DDBJ databases">
        <title>Laminarin stimulates single cell rates of sulfate reduction while oxygen inhibits transcriptomic activity in coastal marine sediment.</title>
        <authorList>
            <person name="Lindsay M."/>
            <person name="Orcutt B."/>
            <person name="Emerson D."/>
            <person name="Stepanauskas R."/>
            <person name="D'Angelo T."/>
        </authorList>
    </citation>
    <scope>NUCLEOTIDE SEQUENCE [LARGE SCALE GENOMIC DNA]</scope>
    <source>
        <strain evidence="12">SAG AM-311-K15</strain>
    </source>
</reference>
<keyword evidence="5" id="KW-0479">Metal-binding</keyword>
<dbReference type="PANTHER" id="PTHR43105">
    <property type="entry name" value="RESPIRATORY NITRATE REDUCTASE"/>
    <property type="match status" value="1"/>
</dbReference>
<dbReference type="Pfam" id="PF13510">
    <property type="entry name" value="Fer2_4"/>
    <property type="match status" value="1"/>
</dbReference>
<dbReference type="InterPro" id="IPR006963">
    <property type="entry name" value="Mopterin_OxRdtase_4Fe-4S_dom"/>
</dbReference>
<dbReference type="CDD" id="cd00207">
    <property type="entry name" value="fer2"/>
    <property type="match status" value="1"/>
</dbReference>
<dbReference type="PROSITE" id="PS51669">
    <property type="entry name" value="4FE4S_MOW_BIS_MGD"/>
    <property type="match status" value="1"/>
</dbReference>
<dbReference type="SMART" id="SM00929">
    <property type="entry name" value="NADH-G_4Fe-4S_3"/>
    <property type="match status" value="1"/>
</dbReference>
<evidence type="ECO:0000256" key="8">
    <source>
        <dbReference type="ARBA" id="ARBA00034078"/>
    </source>
</evidence>
<dbReference type="Gene3D" id="2.20.25.90">
    <property type="entry name" value="ADC-like domains"/>
    <property type="match status" value="1"/>
</dbReference>
<evidence type="ECO:0000256" key="3">
    <source>
        <dbReference type="ARBA" id="ARBA00022714"/>
    </source>
</evidence>
<dbReference type="SUPFAM" id="SSF53706">
    <property type="entry name" value="Formate dehydrogenase/DMSO reductase, domains 1-3"/>
    <property type="match status" value="1"/>
</dbReference>
<protein>
    <submittedName>
        <fullName evidence="12">Molybdopterin-dependent oxidoreductase</fullName>
    </submittedName>
</protein>
<dbReference type="InterPro" id="IPR000283">
    <property type="entry name" value="NADH_UbQ_OxRdtase_75kDa_su_CS"/>
</dbReference>
<dbReference type="Pfam" id="PF04879">
    <property type="entry name" value="Molybdop_Fe4S4"/>
    <property type="match status" value="1"/>
</dbReference>
<evidence type="ECO:0000256" key="2">
    <source>
        <dbReference type="ARBA" id="ARBA00022485"/>
    </source>
</evidence>
<feature type="domain" description="2Fe-2S ferredoxin-type" evidence="9">
    <location>
        <begin position="1"/>
        <end position="78"/>
    </location>
</feature>
<dbReference type="PANTHER" id="PTHR43105:SF10">
    <property type="entry name" value="NADH-QUINONE OXIDOREDUCTASE SUBUNIT G"/>
    <property type="match status" value="1"/>
</dbReference>
<feature type="domain" description="4Fe-4S His(Cys)3-ligated-type" evidence="11">
    <location>
        <begin position="78"/>
        <end position="117"/>
    </location>
</feature>
<keyword evidence="6" id="KW-0408">Iron</keyword>
<evidence type="ECO:0000256" key="6">
    <source>
        <dbReference type="ARBA" id="ARBA00023004"/>
    </source>
</evidence>
<feature type="domain" description="4Fe-4S Mo/W bis-MGD-type" evidence="10">
    <location>
        <begin position="216"/>
        <end position="272"/>
    </location>
</feature>
<dbReference type="Gene3D" id="3.30.70.20">
    <property type="match status" value="1"/>
</dbReference>
<keyword evidence="3" id="KW-0001">2Fe-2S</keyword>
<dbReference type="PROSITE" id="PS00641">
    <property type="entry name" value="COMPLEX1_75K_1"/>
    <property type="match status" value="1"/>
</dbReference>
<evidence type="ECO:0000313" key="12">
    <source>
        <dbReference type="EMBL" id="MFC1852648.1"/>
    </source>
</evidence>
<keyword evidence="13" id="KW-1185">Reference proteome</keyword>
<dbReference type="SMART" id="SM00926">
    <property type="entry name" value="Molybdop_Fe4S4"/>
    <property type="match status" value="1"/>
</dbReference>
<evidence type="ECO:0000256" key="1">
    <source>
        <dbReference type="ARBA" id="ARBA00001966"/>
    </source>
</evidence>
<evidence type="ECO:0000259" key="9">
    <source>
        <dbReference type="PROSITE" id="PS51085"/>
    </source>
</evidence>
<dbReference type="SUPFAM" id="SSF54292">
    <property type="entry name" value="2Fe-2S ferredoxin-like"/>
    <property type="match status" value="1"/>
</dbReference>
<evidence type="ECO:0000259" key="10">
    <source>
        <dbReference type="PROSITE" id="PS51669"/>
    </source>
</evidence>
<dbReference type="InterPro" id="IPR050123">
    <property type="entry name" value="Prok_molybdopt-oxidoreductase"/>
</dbReference>
<evidence type="ECO:0000313" key="13">
    <source>
        <dbReference type="Proteomes" id="UP001594351"/>
    </source>
</evidence>